<reference evidence="1 2" key="1">
    <citation type="journal article" date="2012" name="PLoS Pathog.">
        <title>Diverse lifestyles and strategies of plant pathogenesis encoded in the genomes of eighteen Dothideomycetes fungi.</title>
        <authorList>
            <person name="Ohm R.A."/>
            <person name="Feau N."/>
            <person name="Henrissat B."/>
            <person name="Schoch C.L."/>
            <person name="Horwitz B.A."/>
            <person name="Barry K.W."/>
            <person name="Condon B.J."/>
            <person name="Copeland A.C."/>
            <person name="Dhillon B."/>
            <person name="Glaser F."/>
            <person name="Hesse C.N."/>
            <person name="Kosti I."/>
            <person name="LaButti K."/>
            <person name="Lindquist E.A."/>
            <person name="Lucas S."/>
            <person name="Salamov A.A."/>
            <person name="Bradshaw R.E."/>
            <person name="Ciuffetti L."/>
            <person name="Hamelin R.C."/>
            <person name="Kema G.H.J."/>
            <person name="Lawrence C."/>
            <person name="Scott J.A."/>
            <person name="Spatafora J.W."/>
            <person name="Turgeon B.G."/>
            <person name="de Wit P.J.G.M."/>
            <person name="Zhong S."/>
            <person name="Goodwin S.B."/>
            <person name="Grigoriev I.V."/>
        </authorList>
    </citation>
    <scope>NUCLEOTIDE SEQUENCE [LARGE SCALE GENOMIC DNA]</scope>
    <source>
        <strain evidence="1 2">CIRAD86</strain>
    </source>
</reference>
<keyword evidence="2" id="KW-1185">Reference proteome</keyword>
<dbReference type="KEGG" id="pfj:MYCFIDRAFT_196994"/>
<gene>
    <name evidence="1" type="ORF">MYCFIDRAFT_196994</name>
</gene>
<evidence type="ECO:0000313" key="2">
    <source>
        <dbReference type="Proteomes" id="UP000016932"/>
    </source>
</evidence>
<organism evidence="1 2">
    <name type="scientific">Pseudocercospora fijiensis (strain CIRAD86)</name>
    <name type="common">Black leaf streak disease fungus</name>
    <name type="synonym">Mycosphaerella fijiensis</name>
    <dbReference type="NCBI Taxonomy" id="383855"/>
    <lineage>
        <taxon>Eukaryota</taxon>
        <taxon>Fungi</taxon>
        <taxon>Dikarya</taxon>
        <taxon>Ascomycota</taxon>
        <taxon>Pezizomycotina</taxon>
        <taxon>Dothideomycetes</taxon>
        <taxon>Dothideomycetidae</taxon>
        <taxon>Mycosphaerellales</taxon>
        <taxon>Mycosphaerellaceae</taxon>
        <taxon>Pseudocercospora</taxon>
    </lineage>
</organism>
<dbReference type="Proteomes" id="UP000016932">
    <property type="component" value="Unassembled WGS sequence"/>
</dbReference>
<dbReference type="PANTHER" id="PTHR42085">
    <property type="entry name" value="F-BOX DOMAIN-CONTAINING PROTEIN"/>
    <property type="match status" value="1"/>
</dbReference>
<dbReference type="HOGENOM" id="CLU_611280_0_0_1"/>
<evidence type="ECO:0000313" key="1">
    <source>
        <dbReference type="EMBL" id="EME81658.1"/>
    </source>
</evidence>
<dbReference type="InterPro" id="IPR038883">
    <property type="entry name" value="AN11006-like"/>
</dbReference>
<sequence length="448" mass="51229">MGRHSYLSIANLPCFHHRPKPYSTWNCFEVLTDEVPPEEPRHLLRLPGEILNQIYRYVLLSDEDIVIHPQTIPKHTALLQTCRKFRSEGLGIFLAENHFCFVADIQNARVLESWFLAIGSRSSVRFMTGRFTVAEQCTLFGRDDMAWVAAFDDKWAQRTATTPEEIADWNQGCAKMYRMAKVRWGEIQRVWASVAEQLWLHAFPGDVVALPDVKEQEDAKAPRDVCVEDFGTRLRLLREESNIRNVAKIFQQPHMSHCLHACITEYDLSTFATSRTGRRAAERDLPVCFGRRHSSGDRSKHSSAHGLATDSIIGNNATAITSFEIGMGHSKSFRREAEEMERNVASPDREVATRAAQQLLPLVQKMWRQWQEVLAQVAASMRLAALRAEVIRQPMDGLDEQAVRARTIMVDVLKERVQGSAADGRRFDDSREFMRRLAILREKHMKSA</sequence>
<dbReference type="PANTHER" id="PTHR42085:SF2">
    <property type="entry name" value="F-BOX DOMAIN-CONTAINING PROTEIN"/>
    <property type="match status" value="1"/>
</dbReference>
<name>M3AX37_PSEFD</name>
<dbReference type="EMBL" id="KB446559">
    <property type="protein sequence ID" value="EME81658.1"/>
    <property type="molecule type" value="Genomic_DNA"/>
</dbReference>
<dbReference type="OrthoDB" id="62952at2759"/>
<dbReference type="GeneID" id="19335617"/>
<dbReference type="RefSeq" id="XP_007927257.1">
    <property type="nucleotide sequence ID" value="XM_007929066.1"/>
</dbReference>
<dbReference type="VEuPathDB" id="FungiDB:MYCFIDRAFT_196994"/>
<protein>
    <recommendedName>
        <fullName evidence="3">F-box domain-containing protein</fullName>
    </recommendedName>
</protein>
<dbReference type="AlphaFoldDB" id="M3AX37"/>
<evidence type="ECO:0008006" key="3">
    <source>
        <dbReference type="Google" id="ProtNLM"/>
    </source>
</evidence>
<proteinExistence type="predicted"/>
<accession>M3AX37</accession>